<accession>A0A7S0AFD9</accession>
<organism evidence="1">
    <name type="scientific">Pyrodinium bahamense</name>
    <dbReference type="NCBI Taxonomy" id="73915"/>
    <lineage>
        <taxon>Eukaryota</taxon>
        <taxon>Sar</taxon>
        <taxon>Alveolata</taxon>
        <taxon>Dinophyceae</taxon>
        <taxon>Gonyaulacales</taxon>
        <taxon>Pyrocystaceae</taxon>
        <taxon>Pyrodinium</taxon>
    </lineage>
</organism>
<dbReference type="AlphaFoldDB" id="A0A7S0AFD9"/>
<gene>
    <name evidence="1" type="ORF">PBAH0796_LOCUS15379</name>
</gene>
<reference evidence="1" key="1">
    <citation type="submission" date="2021-01" db="EMBL/GenBank/DDBJ databases">
        <authorList>
            <person name="Corre E."/>
            <person name="Pelletier E."/>
            <person name="Niang G."/>
            <person name="Scheremetjew M."/>
            <person name="Finn R."/>
            <person name="Kale V."/>
            <person name="Holt S."/>
            <person name="Cochrane G."/>
            <person name="Meng A."/>
            <person name="Brown T."/>
            <person name="Cohen L."/>
        </authorList>
    </citation>
    <scope>NUCLEOTIDE SEQUENCE</scope>
    <source>
        <strain evidence="1">Pbaha01</strain>
    </source>
</reference>
<name>A0A7S0AFD9_9DINO</name>
<sequence>MKQDVGTPALLRFTTLLVVAWFAALCAGGRHRKIEEVSDQDPFGDLAPPEDQNPIVARASSGIRQMWTEAARVLSGVSLIDEQVELERSADLEVECAHGRDADPDSHRRLRTDYSSEQGEAELESKSVEHFTIARASSQCYELKVGKRYLPARFFTDAEADYVHVPAFPEVMGELVIEAVQHVGTGVSNRHHVVLELVGCTSCENDITESVEWGGLLQLDETGGYWKMYREGKLHYSDNFGKAHMRKGSRKPIVEMPPSQGPHGFPRSFAFESTPYKKQKHVKQYRYKYVSTFYDKHIEPKVRELGGVATSWSTHFNQDFANRKGDKTLTILKKIQSQARHVPFNHKMEQLHIHVYVCEEDDDDLACPDKPNETVIVHDGALTTSSSATVFFDELGRTSSRCTFGPCADKDAKHNGLLLNGVLYPYTMCSSCADRACARPRTAPDNSSVSLIQNTPENWFNCLVERTFTPTGYVDRLLQSREDTDPQAQEGSGLIYSGTESPGRIVGHINWRVTYLGRGHCQPLMQDAVYIGIGADEADKCRGLGGVDLDIGAVLLKCLHDKDSDRLGSPRWCQPLHQVHHAKYGDVKEHTEFRNMCGISADSKSGRHVGDDEWLYLRLSELAEIGVTHIAVTASIHGCGDGTMPSEGLTWNDLEGAFMRIAGSSGKAVDLPSAATSGLIDLDEMRVGTARGALVAMLYLTDDDKLAKPGLMERHDVARKDGKVWKVVSLQKPFVQHSMTEVVKHLTPLIKGLHELSLSEQVSQMDLDMALATGQTLPGLTGKLGILIDKALKQDEPHAGPDEANMQAMQSSRFWEHVSEVMPGGLPSADVPCTSV</sequence>
<evidence type="ECO:0000313" key="1">
    <source>
        <dbReference type="EMBL" id="CAD8361436.1"/>
    </source>
</evidence>
<proteinExistence type="predicted"/>
<protein>
    <submittedName>
        <fullName evidence="1">Uncharacterized protein</fullName>
    </submittedName>
</protein>
<dbReference type="EMBL" id="HBEG01025260">
    <property type="protein sequence ID" value="CAD8361436.1"/>
    <property type="molecule type" value="Transcribed_RNA"/>
</dbReference>
<dbReference type="Gene3D" id="2.60.60.30">
    <property type="entry name" value="sav2460 like domains"/>
    <property type="match status" value="1"/>
</dbReference>